<keyword evidence="2" id="KW-1185">Reference proteome</keyword>
<dbReference type="OrthoDB" id="8113795at2"/>
<protein>
    <submittedName>
        <fullName evidence="1">Uncharacterized protein</fullName>
    </submittedName>
</protein>
<dbReference type="Proteomes" id="UP000184485">
    <property type="component" value="Unassembled WGS sequence"/>
</dbReference>
<proteinExistence type="predicted"/>
<dbReference type="STRING" id="1122133.SAMN02745157_4845"/>
<name>A0A1M5MR38_9HYPH</name>
<organism evidence="1 2">
    <name type="scientific">Kaistia soli DSM 19436</name>
    <dbReference type="NCBI Taxonomy" id="1122133"/>
    <lineage>
        <taxon>Bacteria</taxon>
        <taxon>Pseudomonadati</taxon>
        <taxon>Pseudomonadota</taxon>
        <taxon>Alphaproteobacteria</taxon>
        <taxon>Hyphomicrobiales</taxon>
        <taxon>Kaistiaceae</taxon>
        <taxon>Kaistia</taxon>
    </lineage>
</organism>
<dbReference type="EMBL" id="FQUP01000007">
    <property type="protein sequence ID" value="SHG79243.1"/>
    <property type="molecule type" value="Genomic_DNA"/>
</dbReference>
<accession>A0A1M5MR38</accession>
<reference evidence="1 2" key="1">
    <citation type="submission" date="2016-11" db="EMBL/GenBank/DDBJ databases">
        <authorList>
            <person name="Jaros S."/>
            <person name="Januszkiewicz K."/>
            <person name="Wedrychowicz H."/>
        </authorList>
    </citation>
    <scope>NUCLEOTIDE SEQUENCE [LARGE SCALE GENOMIC DNA]</scope>
    <source>
        <strain evidence="1 2">DSM 19436</strain>
    </source>
</reference>
<sequence>MSKIDRLCDQLGIKIVPYRRRRRPRQTHARQVMRRIVLKHGEGHLLFVLKAILWSRNNTAELWSETILAVSDVVLDFPEWAEARAGDFMAAFDAIDLAVIRRDAMAGRRFSKRSRIYMILVIALRSLLNPAPQGELL</sequence>
<evidence type="ECO:0000313" key="2">
    <source>
        <dbReference type="Proteomes" id="UP000184485"/>
    </source>
</evidence>
<dbReference type="AlphaFoldDB" id="A0A1M5MR38"/>
<gene>
    <name evidence="1" type="ORF">SAMN02745157_4845</name>
</gene>
<evidence type="ECO:0000313" key="1">
    <source>
        <dbReference type="EMBL" id="SHG79243.1"/>
    </source>
</evidence>
<dbReference type="RefSeq" id="WP_073058204.1">
    <property type="nucleotide sequence ID" value="NZ_FQUP01000007.1"/>
</dbReference>